<dbReference type="CDD" id="cd02440">
    <property type="entry name" value="AdoMet_MTases"/>
    <property type="match status" value="1"/>
</dbReference>
<gene>
    <name evidence="7" type="primary">trmA</name>
    <name evidence="10" type="ORF">BN137_1037</name>
</gene>
<dbReference type="GO" id="GO:0005829">
    <property type="term" value="C:cytosol"/>
    <property type="evidence" value="ECO:0007669"/>
    <property type="project" value="TreeGrafter"/>
</dbReference>
<dbReference type="Pfam" id="PF05958">
    <property type="entry name" value="tRNA_U5-meth_tr"/>
    <property type="match status" value="1"/>
</dbReference>
<dbReference type="InterPro" id="IPR010280">
    <property type="entry name" value="U5_MeTrfase_fam"/>
</dbReference>
<dbReference type="STRING" id="1073999.AFK62_01140"/>
<feature type="active site" evidence="9">
    <location>
        <position position="364"/>
    </location>
</feature>
<keyword evidence="3 7" id="KW-0949">S-adenosyl-L-methionine</keyword>
<evidence type="ECO:0000313" key="11">
    <source>
        <dbReference type="Proteomes" id="UP000009340"/>
    </source>
</evidence>
<comment type="similarity">
    <text evidence="7">Belongs to the class I-like SAM-binding methyltransferase superfamily. RNA M5U methyltransferase family. TrmA subfamily.</text>
</comment>
<name>K8ABR9_9ENTR</name>
<dbReference type="SUPFAM" id="SSF53335">
    <property type="entry name" value="S-adenosyl-L-methionine-dependent methyltransferases"/>
    <property type="match status" value="1"/>
</dbReference>
<protein>
    <recommendedName>
        <fullName evidence="7">tRNA/tmRNA (uracil-C(5))-methyltransferase</fullName>
        <ecNumber evidence="7">2.1.1.35</ecNumber>
    </recommendedName>
    <alternativeName>
        <fullName evidence="7">tRNA (uracil(54)-C(5))-methyltransferase</fullName>
    </alternativeName>
    <alternativeName>
        <fullName evidence="7">tRNA(m5U54)-methyltransferase</fullName>
        <shortName evidence="7">RUMT</shortName>
    </alternativeName>
    <alternativeName>
        <fullName evidence="7">tmRNA (uracil(341)-C(5))-methyltransferase</fullName>
    </alternativeName>
</protein>
<dbReference type="EC" id="2.1.1.35" evidence="7"/>
<proteinExistence type="inferred from homology"/>
<dbReference type="InterPro" id="IPR030391">
    <property type="entry name" value="MeTrfase_TrmA_CS"/>
</dbReference>
<evidence type="ECO:0000256" key="3">
    <source>
        <dbReference type="ARBA" id="ARBA00022691"/>
    </source>
</evidence>
<dbReference type="FunFam" id="3.40.50.150:FF:000012">
    <property type="entry name" value="tRNA/tmRNA (uracil-C(5))-methyltransferase"/>
    <property type="match status" value="1"/>
</dbReference>
<dbReference type="InterPro" id="IPR029063">
    <property type="entry name" value="SAM-dependent_MTases_sf"/>
</dbReference>
<keyword evidence="2 7" id="KW-0808">Transferase</keyword>
<dbReference type="PANTHER" id="PTHR47790:SF2">
    <property type="entry name" value="TRNA_TMRNA (URACIL-C(5))-METHYLTRANSFERASE"/>
    <property type="match status" value="1"/>
</dbReference>
<dbReference type="GO" id="GO:0030697">
    <property type="term" value="F:tRNA (uracil(54)-C5)-methyltransferase activity, S-adenosyl methionine-dependent"/>
    <property type="evidence" value="ECO:0007669"/>
    <property type="project" value="UniProtKB-UniRule"/>
</dbReference>
<comment type="caution">
    <text evidence="10">The sequence shown here is derived from an EMBL/GenBank/DDBJ whole genome shotgun (WGS) entry which is preliminary data.</text>
</comment>
<dbReference type="Gene3D" id="2.40.50.1070">
    <property type="match status" value="1"/>
</dbReference>
<organism evidence="10 11">
    <name type="scientific">Cronobacter condimenti 1330</name>
    <dbReference type="NCBI Taxonomy" id="1073999"/>
    <lineage>
        <taxon>Bacteria</taxon>
        <taxon>Pseudomonadati</taxon>
        <taxon>Pseudomonadota</taxon>
        <taxon>Gammaproteobacteria</taxon>
        <taxon>Enterobacterales</taxon>
        <taxon>Enterobacteriaceae</taxon>
        <taxon>Cronobacter</taxon>
    </lineage>
</organism>
<evidence type="ECO:0000256" key="2">
    <source>
        <dbReference type="ARBA" id="ARBA00022679"/>
    </source>
</evidence>
<dbReference type="AlphaFoldDB" id="K8ABR9"/>
<keyword evidence="1 7" id="KW-0489">Methyltransferase</keyword>
<accession>K8ABR9</accession>
<feature type="active site" description="Proton acceptor" evidence="7">
    <location>
        <position position="398"/>
    </location>
</feature>
<dbReference type="eggNOG" id="COG2265">
    <property type="taxonomic scope" value="Bacteria"/>
</dbReference>
<comment type="catalytic activity">
    <reaction evidence="5 7">
        <text>uridine(341) in tmRNA + S-adenosyl-L-methionine = 5-methyluridine(341) in tmRNA + S-adenosyl-L-homocysteine + H(+)</text>
        <dbReference type="Rhea" id="RHEA:43612"/>
        <dbReference type="Rhea" id="RHEA-COMP:10630"/>
        <dbReference type="Rhea" id="RHEA-COMP:10631"/>
        <dbReference type="ChEBI" id="CHEBI:15378"/>
        <dbReference type="ChEBI" id="CHEBI:57856"/>
        <dbReference type="ChEBI" id="CHEBI:59789"/>
        <dbReference type="ChEBI" id="CHEBI:65315"/>
        <dbReference type="ChEBI" id="CHEBI:74447"/>
    </reaction>
</comment>
<dbReference type="FunFam" id="2.40.50.1070:FF:000001">
    <property type="entry name" value="tRNA/tmRNA (uracil-C(5))-methyltransferase"/>
    <property type="match status" value="1"/>
</dbReference>
<dbReference type="GO" id="GO:0000049">
    <property type="term" value="F:tRNA binding"/>
    <property type="evidence" value="ECO:0007669"/>
    <property type="project" value="TreeGrafter"/>
</dbReference>
<dbReference type="Proteomes" id="UP000009340">
    <property type="component" value="Unassembled WGS sequence"/>
</dbReference>
<dbReference type="PROSITE" id="PS01231">
    <property type="entry name" value="TRMA_2"/>
    <property type="match status" value="1"/>
</dbReference>
<feature type="binding site" evidence="7">
    <location>
        <position position="263"/>
    </location>
    <ligand>
        <name>S-adenosyl-L-methionine</name>
        <dbReference type="ChEBI" id="CHEBI:59789"/>
    </ligand>
</feature>
<dbReference type="GO" id="GO:0030488">
    <property type="term" value="P:tRNA methylation"/>
    <property type="evidence" value="ECO:0007669"/>
    <property type="project" value="UniProtKB-UniRule"/>
</dbReference>
<dbReference type="EMBL" id="CAKW01000043">
    <property type="protein sequence ID" value="CCJ71692.1"/>
    <property type="molecule type" value="Genomic_DNA"/>
</dbReference>
<comment type="function">
    <text evidence="7">Dual-specificity methyltransferase that catalyzes the formation of 5-methyluridine at position 54 (m5U54) in all tRNAs, and that of position 341 (m5U341) in tmRNA (transfer-mRNA).</text>
</comment>
<evidence type="ECO:0000256" key="1">
    <source>
        <dbReference type="ARBA" id="ARBA00022603"/>
    </source>
</evidence>
<comment type="catalytic activity">
    <reaction evidence="6 7">
        <text>uridine(54) in tRNA + S-adenosyl-L-methionine = 5-methyluridine(54) in tRNA + S-adenosyl-L-homocysteine + H(+)</text>
        <dbReference type="Rhea" id="RHEA:42712"/>
        <dbReference type="Rhea" id="RHEA-COMP:10167"/>
        <dbReference type="Rhea" id="RHEA-COMP:10193"/>
        <dbReference type="ChEBI" id="CHEBI:15378"/>
        <dbReference type="ChEBI" id="CHEBI:57856"/>
        <dbReference type="ChEBI" id="CHEBI:59789"/>
        <dbReference type="ChEBI" id="CHEBI:65315"/>
        <dbReference type="ChEBI" id="CHEBI:74447"/>
        <dbReference type="EC" id="2.1.1.35"/>
    </reaction>
</comment>
<dbReference type="Gene3D" id="3.40.50.150">
    <property type="entry name" value="Vaccinia Virus protein VP39"/>
    <property type="match status" value="1"/>
</dbReference>
<evidence type="ECO:0000313" key="10">
    <source>
        <dbReference type="EMBL" id="CCJ71692.1"/>
    </source>
</evidence>
<evidence type="ECO:0000256" key="9">
    <source>
        <dbReference type="PROSITE-ProRule" id="PRU10015"/>
    </source>
</evidence>
<reference evidence="10" key="1">
    <citation type="submission" date="2012-07" db="EMBL/GenBank/DDBJ databases">
        <authorList>
            <person name="Cummings C."/>
        </authorList>
    </citation>
    <scope>NUCLEOTIDE SEQUENCE</scope>
    <source>
        <strain evidence="10">1330</strain>
    </source>
</reference>
<feature type="active site" description="Nucleophile" evidence="7 8">
    <location>
        <position position="364"/>
    </location>
</feature>
<feature type="binding site" evidence="7 8">
    <location>
        <position position="279"/>
    </location>
    <ligand>
        <name>S-adenosyl-L-methionine</name>
        <dbReference type="ChEBI" id="CHEBI:59789"/>
    </ligand>
</feature>
<evidence type="ECO:0000256" key="5">
    <source>
        <dbReference type="ARBA" id="ARBA00051255"/>
    </source>
</evidence>
<sequence length="407" mass="46847">MVRLIEVQTSIHDDAKTIKAGHHARIPYNPGVNFYHPGRMMTPEHLPIDHYDAQLAEKVERLQSMMAPFAAPAPEVFRSPVSHYRMRAEFRLWHDGDDLYHIIFDQDTRSRIRVDRFPAASELINALMPRMIDGIRGNRTLRHKLFQIDYLTTRSQQAVVSLLYHRALDDAWREEATRLRDALRQDGFDVHFIGRATKTKIMLDQDYIDERLPVAGKEMIYRQVENSFTQPNAAMNIHMLEWALDVTQGSRGDLLELYCGNGNFSLALARNFNRVLATEIAKPSVAAAQYNIAANGIDNVQIIRMAAEEFTQAMNGVREFNRLQGIDLKSYQCETIFVDPPRSGLDQETVKMVQAYPRILYISCNPQTLCDNLATLSETHRVERLALFDQFPYTHHMECGVLLTRRD</sequence>
<dbReference type="PROSITE" id="PS01230">
    <property type="entry name" value="TRMA_1"/>
    <property type="match status" value="1"/>
</dbReference>
<dbReference type="PANTHER" id="PTHR47790">
    <property type="entry name" value="TRNA/TMRNA (URACIL-C(5))-METHYLTRANSFERASE"/>
    <property type="match status" value="1"/>
</dbReference>
<dbReference type="InterPro" id="IPR011869">
    <property type="entry name" value="TrmA_MeTrfase"/>
</dbReference>
<dbReference type="GO" id="GO:0019843">
    <property type="term" value="F:rRNA binding"/>
    <property type="evidence" value="ECO:0007669"/>
    <property type="project" value="TreeGrafter"/>
</dbReference>
<dbReference type="HAMAP" id="MF_01011">
    <property type="entry name" value="RNA_methyltr_TrmA"/>
    <property type="match status" value="1"/>
</dbReference>
<evidence type="ECO:0000256" key="7">
    <source>
        <dbReference type="HAMAP-Rule" id="MF_01011"/>
    </source>
</evidence>
<feature type="binding site" evidence="7 8">
    <location>
        <position position="258"/>
    </location>
    <ligand>
        <name>S-adenosyl-L-methionine</name>
        <dbReference type="ChEBI" id="CHEBI:59789"/>
    </ligand>
</feature>
<evidence type="ECO:0000256" key="6">
    <source>
        <dbReference type="ARBA" id="ARBA00052788"/>
    </source>
</evidence>
<feature type="binding site" evidence="7 8">
    <location>
        <position position="230"/>
    </location>
    <ligand>
        <name>S-adenosyl-L-methionine</name>
        <dbReference type="ChEBI" id="CHEBI:59789"/>
    </ligand>
</feature>
<evidence type="ECO:0000256" key="8">
    <source>
        <dbReference type="PROSITE-ProRule" id="PRU01024"/>
    </source>
</evidence>
<dbReference type="NCBIfam" id="TIGR02143">
    <property type="entry name" value="trmA_only"/>
    <property type="match status" value="1"/>
</dbReference>
<dbReference type="InterPro" id="IPR030390">
    <property type="entry name" value="MeTrfase_TrmA_AS"/>
</dbReference>
<dbReference type="PROSITE" id="PS51687">
    <property type="entry name" value="SAM_MT_RNA_M5U"/>
    <property type="match status" value="1"/>
</dbReference>
<evidence type="ECO:0000256" key="4">
    <source>
        <dbReference type="ARBA" id="ARBA00022694"/>
    </source>
</evidence>
<feature type="binding site" evidence="7 8">
    <location>
        <position position="339"/>
    </location>
    <ligand>
        <name>S-adenosyl-L-methionine</name>
        <dbReference type="ChEBI" id="CHEBI:59789"/>
    </ligand>
</feature>
<keyword evidence="4 7" id="KW-0819">tRNA processing</keyword>